<sequence>MTYMNNNSIRSVSIPKKRQTSLISVGVGVEPRVPELKARLPTEAKCD</sequence>
<proteinExistence type="predicted"/>
<comment type="caution">
    <text evidence="1">The sequence shown here is derived from an EMBL/GenBank/DDBJ whole genome shotgun (WGS) entry which is preliminary data.</text>
</comment>
<dbReference type="EMBL" id="MCBQ01002950">
    <property type="protein sequence ID" value="RKF81969.1"/>
    <property type="molecule type" value="Genomic_DNA"/>
</dbReference>
<feature type="non-terminal residue" evidence="1">
    <location>
        <position position="47"/>
    </location>
</feature>
<protein>
    <submittedName>
        <fullName evidence="1">Uncharacterized protein</fullName>
    </submittedName>
</protein>
<dbReference type="Proteomes" id="UP000283383">
    <property type="component" value="Unassembled WGS sequence"/>
</dbReference>
<reference evidence="1 2" key="1">
    <citation type="journal article" date="2018" name="BMC Genomics">
        <title>Comparative genome analyses reveal sequence features reflecting distinct modes of host-adaptation between dicot and monocot powdery mildew.</title>
        <authorList>
            <person name="Wu Y."/>
            <person name="Ma X."/>
            <person name="Pan Z."/>
            <person name="Kale S.D."/>
            <person name="Song Y."/>
            <person name="King H."/>
            <person name="Zhang Q."/>
            <person name="Presley C."/>
            <person name="Deng X."/>
            <person name="Wei C.I."/>
            <person name="Xiao S."/>
        </authorList>
    </citation>
    <scope>NUCLEOTIDE SEQUENCE [LARGE SCALE GENOMIC DNA]</scope>
    <source>
        <strain evidence="1">UMSG3</strain>
    </source>
</reference>
<keyword evidence="2" id="KW-1185">Reference proteome</keyword>
<gene>
    <name evidence="1" type="ORF">GcM3_029026</name>
</gene>
<evidence type="ECO:0000313" key="2">
    <source>
        <dbReference type="Proteomes" id="UP000283383"/>
    </source>
</evidence>
<accession>A0A420J574</accession>
<evidence type="ECO:0000313" key="1">
    <source>
        <dbReference type="EMBL" id="RKF81969.1"/>
    </source>
</evidence>
<name>A0A420J574_9PEZI</name>
<dbReference type="AlphaFoldDB" id="A0A420J574"/>
<organism evidence="1 2">
    <name type="scientific">Golovinomyces cichoracearum</name>
    <dbReference type="NCBI Taxonomy" id="62708"/>
    <lineage>
        <taxon>Eukaryota</taxon>
        <taxon>Fungi</taxon>
        <taxon>Dikarya</taxon>
        <taxon>Ascomycota</taxon>
        <taxon>Pezizomycotina</taxon>
        <taxon>Leotiomycetes</taxon>
        <taxon>Erysiphales</taxon>
        <taxon>Erysiphaceae</taxon>
        <taxon>Golovinomyces</taxon>
    </lineage>
</organism>